<feature type="domain" description="Phosphotransferase system enzyme I N-terminal" evidence="24">
    <location>
        <begin position="7"/>
        <end position="132"/>
    </location>
</feature>
<dbReference type="GO" id="GO:0009401">
    <property type="term" value="P:phosphoenolpyruvate-dependent sugar phosphotransferase system"/>
    <property type="evidence" value="ECO:0007669"/>
    <property type="project" value="UniProtKB-KW"/>
</dbReference>
<feature type="binding site" evidence="19">
    <location>
        <position position="474"/>
    </location>
    <ligand>
        <name>phosphoenolpyruvate</name>
        <dbReference type="ChEBI" id="CHEBI:58702"/>
    </ligand>
</feature>
<accession>A0A917FF13</accession>
<feature type="binding site" evidence="20">
    <location>
        <position position="440"/>
    </location>
    <ligand>
        <name>Mg(2+)</name>
        <dbReference type="ChEBI" id="CHEBI:18420"/>
    </ligand>
</feature>
<feature type="domain" description="PEP-utilising enzyme mobile" evidence="22">
    <location>
        <begin position="159"/>
        <end position="231"/>
    </location>
</feature>
<dbReference type="Proteomes" id="UP000632498">
    <property type="component" value="Unassembled WGS sequence"/>
</dbReference>
<evidence type="ECO:0000256" key="7">
    <source>
        <dbReference type="ARBA" id="ARBA00016544"/>
    </source>
</evidence>
<evidence type="ECO:0000256" key="13">
    <source>
        <dbReference type="ARBA" id="ARBA00022723"/>
    </source>
</evidence>
<dbReference type="EMBL" id="BMHV01000027">
    <property type="protein sequence ID" value="GGF73240.1"/>
    <property type="molecule type" value="Genomic_DNA"/>
</dbReference>
<dbReference type="PANTHER" id="PTHR46244">
    <property type="entry name" value="PHOSPHOENOLPYRUVATE-PROTEIN PHOSPHOTRANSFERASE"/>
    <property type="match status" value="1"/>
</dbReference>
<feature type="binding site" evidence="19">
    <location>
        <begin position="463"/>
        <end position="464"/>
    </location>
    <ligand>
        <name>phosphoenolpyruvate</name>
        <dbReference type="ChEBI" id="CHEBI:58702"/>
    </ligand>
</feature>
<comment type="cofactor">
    <cofactor evidence="2 17 20">
        <name>Mg(2+)</name>
        <dbReference type="ChEBI" id="CHEBI:18420"/>
    </cofactor>
</comment>
<dbReference type="InterPro" id="IPR036618">
    <property type="entry name" value="PtsI_HPr-bd_sf"/>
</dbReference>
<dbReference type="EC" id="2.7.3.9" evidence="6 17"/>
<dbReference type="SUPFAM" id="SSF52009">
    <property type="entry name" value="Phosphohistidine domain"/>
    <property type="match status" value="1"/>
</dbReference>
<dbReference type="GO" id="GO:0016301">
    <property type="term" value="F:kinase activity"/>
    <property type="evidence" value="ECO:0007669"/>
    <property type="project" value="UniProtKB-KW"/>
</dbReference>
<evidence type="ECO:0000256" key="8">
    <source>
        <dbReference type="ARBA" id="ARBA00022448"/>
    </source>
</evidence>
<name>A0A917FF13_9PROT</name>
<dbReference type="SUPFAM" id="SSF47831">
    <property type="entry name" value="Enzyme I of the PEP:sugar phosphotransferase system HPr-binding (sub)domain"/>
    <property type="match status" value="1"/>
</dbReference>
<dbReference type="InterPro" id="IPR024692">
    <property type="entry name" value="PTS_EI"/>
</dbReference>
<dbReference type="GO" id="GO:0046872">
    <property type="term" value="F:metal ion binding"/>
    <property type="evidence" value="ECO:0007669"/>
    <property type="project" value="UniProtKB-KW"/>
</dbReference>
<reference evidence="25" key="1">
    <citation type="journal article" date="2014" name="Int. J. Syst. Evol. Microbiol.">
        <title>Complete genome sequence of Corynebacterium casei LMG S-19264T (=DSM 44701T), isolated from a smear-ripened cheese.</title>
        <authorList>
            <consortium name="US DOE Joint Genome Institute (JGI-PGF)"/>
            <person name="Walter F."/>
            <person name="Albersmeier A."/>
            <person name="Kalinowski J."/>
            <person name="Ruckert C."/>
        </authorList>
    </citation>
    <scope>NUCLEOTIDE SEQUENCE</scope>
    <source>
        <strain evidence="25">CGMCC 1.15254</strain>
    </source>
</reference>
<evidence type="ECO:0000256" key="12">
    <source>
        <dbReference type="ARBA" id="ARBA00022683"/>
    </source>
</evidence>
<evidence type="ECO:0000259" key="22">
    <source>
        <dbReference type="Pfam" id="PF00391"/>
    </source>
</evidence>
<dbReference type="InterPro" id="IPR006318">
    <property type="entry name" value="PTS_EI-like"/>
</dbReference>
<evidence type="ECO:0000259" key="24">
    <source>
        <dbReference type="Pfam" id="PF05524"/>
    </source>
</evidence>
<keyword evidence="10 17" id="KW-0762">Sugar transport</keyword>
<dbReference type="PIRSF" id="PIRSF000732">
    <property type="entry name" value="PTS_enzyme_I"/>
    <property type="match status" value="1"/>
</dbReference>
<evidence type="ECO:0000313" key="25">
    <source>
        <dbReference type="EMBL" id="GGF73240.1"/>
    </source>
</evidence>
<evidence type="ECO:0000256" key="21">
    <source>
        <dbReference type="SAM" id="Coils"/>
    </source>
</evidence>
<keyword evidence="11 17" id="KW-0808">Transferase</keyword>
<feature type="active site" description="Tele-phosphohistidine intermediate" evidence="18">
    <location>
        <position position="195"/>
    </location>
</feature>
<keyword evidence="12 17" id="KW-0598">Phosphotransferase system</keyword>
<protein>
    <recommendedName>
        <fullName evidence="7 17">Phosphoenolpyruvate-protein phosphotransferase</fullName>
        <ecNumber evidence="6 17">2.7.3.9</ecNumber>
    </recommendedName>
    <alternativeName>
        <fullName evidence="16 17">Phosphotransferase system, enzyme I</fullName>
    </alternativeName>
</protein>
<dbReference type="RefSeq" id="WP_188666558.1">
    <property type="nucleotide sequence ID" value="NZ_BMHV01000027.1"/>
</dbReference>
<keyword evidence="8 17" id="KW-0813">Transport</keyword>
<gene>
    <name evidence="25" type="ORF">GCM10011332_29100</name>
</gene>
<evidence type="ECO:0000256" key="9">
    <source>
        <dbReference type="ARBA" id="ARBA00022490"/>
    </source>
</evidence>
<feature type="binding site" evidence="19">
    <location>
        <position position="302"/>
    </location>
    <ligand>
        <name>phosphoenolpyruvate</name>
        <dbReference type="ChEBI" id="CHEBI:58702"/>
    </ligand>
</feature>
<evidence type="ECO:0000256" key="15">
    <source>
        <dbReference type="ARBA" id="ARBA00022842"/>
    </source>
</evidence>
<dbReference type="Pfam" id="PF02896">
    <property type="entry name" value="PEP-utilizers_C"/>
    <property type="match status" value="1"/>
</dbReference>
<dbReference type="InterPro" id="IPR000121">
    <property type="entry name" value="PEP_util_C"/>
</dbReference>
<evidence type="ECO:0000256" key="1">
    <source>
        <dbReference type="ARBA" id="ARBA00000683"/>
    </source>
</evidence>
<evidence type="ECO:0000256" key="17">
    <source>
        <dbReference type="PIRNR" id="PIRNR000732"/>
    </source>
</evidence>
<reference evidence="25" key="2">
    <citation type="submission" date="2020-09" db="EMBL/GenBank/DDBJ databases">
        <authorList>
            <person name="Sun Q."/>
            <person name="Zhou Y."/>
        </authorList>
    </citation>
    <scope>NUCLEOTIDE SEQUENCE</scope>
    <source>
        <strain evidence="25">CGMCC 1.15254</strain>
    </source>
</reference>
<dbReference type="Pfam" id="PF05524">
    <property type="entry name" value="PEP-utilisers_N"/>
    <property type="match status" value="1"/>
</dbReference>
<evidence type="ECO:0000256" key="20">
    <source>
        <dbReference type="PIRSR" id="PIRSR000732-3"/>
    </source>
</evidence>
<keyword evidence="9 17" id="KW-0963">Cytoplasm</keyword>
<feature type="binding site" evidence="19">
    <location>
        <position position="338"/>
    </location>
    <ligand>
        <name>phosphoenolpyruvate</name>
        <dbReference type="ChEBI" id="CHEBI:58702"/>
    </ligand>
</feature>
<dbReference type="InterPro" id="IPR040442">
    <property type="entry name" value="Pyrv_kinase-like_dom_sf"/>
</dbReference>
<keyword evidence="21" id="KW-0175">Coiled coil</keyword>
<dbReference type="AlphaFoldDB" id="A0A917FF13"/>
<evidence type="ECO:0000256" key="10">
    <source>
        <dbReference type="ARBA" id="ARBA00022597"/>
    </source>
</evidence>
<dbReference type="Gene3D" id="3.20.20.60">
    <property type="entry name" value="Phosphoenolpyruvate-binding domains"/>
    <property type="match status" value="1"/>
</dbReference>
<evidence type="ECO:0000313" key="26">
    <source>
        <dbReference type="Proteomes" id="UP000632498"/>
    </source>
</evidence>
<dbReference type="Gene3D" id="1.10.274.10">
    <property type="entry name" value="PtsI, HPr-binding domain"/>
    <property type="match status" value="1"/>
</dbReference>
<feature type="binding site" evidence="20">
    <location>
        <position position="464"/>
    </location>
    <ligand>
        <name>Mg(2+)</name>
        <dbReference type="ChEBI" id="CHEBI:18420"/>
    </ligand>
</feature>
<comment type="similarity">
    <text evidence="5 17">Belongs to the PEP-utilizing enzyme family.</text>
</comment>
<comment type="caution">
    <text evidence="25">The sequence shown here is derived from an EMBL/GenBank/DDBJ whole genome shotgun (WGS) entry which is preliminary data.</text>
</comment>
<dbReference type="InterPro" id="IPR008279">
    <property type="entry name" value="PEP-util_enz_mobile_dom"/>
</dbReference>
<feature type="domain" description="PEP-utilising enzyme C-terminal" evidence="23">
    <location>
        <begin position="257"/>
        <end position="548"/>
    </location>
</feature>
<evidence type="ECO:0000256" key="5">
    <source>
        <dbReference type="ARBA" id="ARBA00007837"/>
    </source>
</evidence>
<organism evidence="25 26">
    <name type="scientific">Terasakiella brassicae</name>
    <dbReference type="NCBI Taxonomy" id="1634917"/>
    <lineage>
        <taxon>Bacteria</taxon>
        <taxon>Pseudomonadati</taxon>
        <taxon>Pseudomonadota</taxon>
        <taxon>Alphaproteobacteria</taxon>
        <taxon>Rhodospirillales</taxon>
        <taxon>Terasakiellaceae</taxon>
        <taxon>Terasakiella</taxon>
    </lineage>
</organism>
<evidence type="ECO:0000256" key="6">
    <source>
        <dbReference type="ARBA" id="ARBA00012232"/>
    </source>
</evidence>
<dbReference type="SUPFAM" id="SSF51621">
    <property type="entry name" value="Phosphoenolpyruvate/pyruvate domain"/>
    <property type="match status" value="1"/>
</dbReference>
<dbReference type="Pfam" id="PF00391">
    <property type="entry name" value="PEP-utilizers"/>
    <property type="match status" value="1"/>
</dbReference>
<feature type="coiled-coil region" evidence="21">
    <location>
        <begin position="36"/>
        <end position="63"/>
    </location>
</feature>
<dbReference type="PANTHER" id="PTHR46244:SF3">
    <property type="entry name" value="PHOSPHOENOLPYRUVATE-PROTEIN PHOSPHOTRANSFERASE"/>
    <property type="match status" value="1"/>
</dbReference>
<dbReference type="InterPro" id="IPR008731">
    <property type="entry name" value="PTS_EIN"/>
</dbReference>
<proteinExistence type="inferred from homology"/>
<evidence type="ECO:0000256" key="11">
    <source>
        <dbReference type="ARBA" id="ARBA00022679"/>
    </source>
</evidence>
<sequence>MEQIFDGLGVSGGIGFGIAHIRESGVCEINEYCIPTDHIDDELTRLENALEKSRNQLSKLRQKANQLPPAAAEELGFLLDAHLHMLKGSRLVRGVNQHIRDYKINAEAALQHVLDEISEGFKALDDAYIASRQSDVHQVAARVMRNLCEEPHQPFNDLPDNSVIIAEELTPADTALMNPKTVAGFTTVLGGPESHTAIMARALGLPAVLGAAGVIGAINTGDSVIIDGDAGRVIVNPSDKTRRFYQRRAIENEEKNKRLAYLKDREALTSDGVKVTLKANMELPVEIDNIINNGAEGVGLLRSEFMYMNRDSLPDEHVQYKIFKELLERLDGKPLTVRTLDIGGDKTAKSLIEDFGNSICSPLGMRGIRLSLNRPDILETQYRALLRAGQHGPVKILLPMVTSINDVRQARLFLQQVADKMRKEGMDIPDPLPPLGAMIEVPGAALSADALARVCDFFAIGSNDLTMYTLATDRADEQVAHLFDPLHPAVLRLIQFTTQAALRNNIPVSLCGEMAGNPRFTALLLGLGIRDLSMSASNIPKIKQRILEMAEQSAVQRANIIMDQTDSGRIAMLLDDFSDRGGF</sequence>
<dbReference type="GO" id="GO:0008965">
    <property type="term" value="F:phosphoenolpyruvate-protein phosphotransferase activity"/>
    <property type="evidence" value="ECO:0007669"/>
    <property type="project" value="UniProtKB-EC"/>
</dbReference>
<comment type="catalytic activity">
    <reaction evidence="1 17">
        <text>L-histidyl-[protein] + phosphoenolpyruvate = N(pros)-phospho-L-histidyl-[protein] + pyruvate</text>
        <dbReference type="Rhea" id="RHEA:23880"/>
        <dbReference type="Rhea" id="RHEA-COMP:9745"/>
        <dbReference type="Rhea" id="RHEA-COMP:9746"/>
        <dbReference type="ChEBI" id="CHEBI:15361"/>
        <dbReference type="ChEBI" id="CHEBI:29979"/>
        <dbReference type="ChEBI" id="CHEBI:58702"/>
        <dbReference type="ChEBI" id="CHEBI:64837"/>
        <dbReference type="EC" id="2.7.3.9"/>
    </reaction>
</comment>
<keyword evidence="26" id="KW-1185">Reference proteome</keyword>
<dbReference type="InterPro" id="IPR015813">
    <property type="entry name" value="Pyrv/PenolPyrv_kinase-like_dom"/>
</dbReference>
<dbReference type="InterPro" id="IPR050499">
    <property type="entry name" value="PEP-utilizing_PTS_enzyme"/>
</dbReference>
<keyword evidence="15 17" id="KW-0460">Magnesium</keyword>
<evidence type="ECO:0000256" key="16">
    <source>
        <dbReference type="ARBA" id="ARBA00033235"/>
    </source>
</evidence>
<evidence type="ECO:0000256" key="2">
    <source>
        <dbReference type="ARBA" id="ARBA00001946"/>
    </source>
</evidence>
<evidence type="ECO:0000256" key="18">
    <source>
        <dbReference type="PIRSR" id="PIRSR000732-1"/>
    </source>
</evidence>
<feature type="active site" description="Proton donor" evidence="18">
    <location>
        <position position="511"/>
    </location>
</feature>
<evidence type="ECO:0000256" key="4">
    <source>
        <dbReference type="ARBA" id="ARBA00004496"/>
    </source>
</evidence>
<dbReference type="GO" id="GO:0005737">
    <property type="term" value="C:cytoplasm"/>
    <property type="evidence" value="ECO:0007669"/>
    <property type="project" value="UniProtKB-SubCell"/>
</dbReference>
<comment type="subcellular location">
    <subcellularLocation>
        <location evidence="4 17">Cytoplasm</location>
    </subcellularLocation>
</comment>
<evidence type="ECO:0000256" key="19">
    <source>
        <dbReference type="PIRSR" id="PIRSR000732-2"/>
    </source>
</evidence>
<keyword evidence="14 17" id="KW-0418">Kinase</keyword>
<keyword evidence="13 17" id="KW-0479">Metal-binding</keyword>
<dbReference type="PRINTS" id="PR01736">
    <property type="entry name" value="PHPHTRNFRASE"/>
</dbReference>
<dbReference type="InterPro" id="IPR036637">
    <property type="entry name" value="Phosphohistidine_dom_sf"/>
</dbReference>
<evidence type="ECO:0000256" key="14">
    <source>
        <dbReference type="ARBA" id="ARBA00022777"/>
    </source>
</evidence>
<dbReference type="NCBIfam" id="TIGR01417">
    <property type="entry name" value="PTS_I_fam"/>
    <property type="match status" value="1"/>
</dbReference>
<comment type="function">
    <text evidence="3 17">General (non sugar-specific) component of the phosphoenolpyruvate-dependent sugar phosphotransferase system (sugar PTS). This major carbohydrate active-transport system catalyzes the phosphorylation of incoming sugar substrates concomitantly with their translocation across the cell membrane. Enzyme I transfers the phosphoryl group from phosphoenolpyruvate (PEP) to the phosphoryl carrier protein (HPr).</text>
</comment>
<dbReference type="Gene3D" id="3.50.30.10">
    <property type="entry name" value="Phosphohistidine domain"/>
    <property type="match status" value="1"/>
</dbReference>
<evidence type="ECO:0000259" key="23">
    <source>
        <dbReference type="Pfam" id="PF02896"/>
    </source>
</evidence>
<evidence type="ECO:0000256" key="3">
    <source>
        <dbReference type="ARBA" id="ARBA00002728"/>
    </source>
</evidence>